<evidence type="ECO:0000313" key="1">
    <source>
        <dbReference type="EMBL" id="CAB5220277.1"/>
    </source>
</evidence>
<accession>A0A6J7WRB8</accession>
<organism evidence="1">
    <name type="scientific">uncultured Caudovirales phage</name>
    <dbReference type="NCBI Taxonomy" id="2100421"/>
    <lineage>
        <taxon>Viruses</taxon>
        <taxon>Duplodnaviria</taxon>
        <taxon>Heunggongvirae</taxon>
        <taxon>Uroviricota</taxon>
        <taxon>Caudoviricetes</taxon>
        <taxon>Peduoviridae</taxon>
        <taxon>Maltschvirus</taxon>
        <taxon>Maltschvirus maltsch</taxon>
    </lineage>
</organism>
<reference evidence="1" key="1">
    <citation type="submission" date="2020-05" db="EMBL/GenBank/DDBJ databases">
        <authorList>
            <person name="Chiriac C."/>
            <person name="Salcher M."/>
            <person name="Ghai R."/>
            <person name="Kavagutti S V."/>
        </authorList>
    </citation>
    <scope>NUCLEOTIDE SEQUENCE</scope>
</reference>
<gene>
    <name evidence="1" type="ORF">UFOVP235_26</name>
</gene>
<dbReference type="EMBL" id="LR798282">
    <property type="protein sequence ID" value="CAB5220277.1"/>
    <property type="molecule type" value="Genomic_DNA"/>
</dbReference>
<name>A0A6J7WRB8_9CAUD</name>
<protein>
    <submittedName>
        <fullName evidence="1">Uncharacterized protein</fullName>
    </submittedName>
</protein>
<proteinExistence type="predicted"/>
<sequence length="500" mass="54515">MTGLRSNPGIQLNTKAYSPFDGLATLRPETNADLGQNQPWMTLNNAFVDSVGQVTLDRGAELLVSTDPVQHLNFYSSTGVVAAVLKGSGRIALTSDTGISSNEIFTQFGSISSVVFSRRVIFFQKALPPWEFDGTAYNPALSASMRALGPAFATTSSRRLCVAGVPSSPTRVFLSRVDTATTFIDDEADAETSVLRAGYIDVANLLTSVDEISGLAPFEQNRLCIFTKDRTFIFKIDPDITAWSIEDRTNVNVGCISHNTIRPAGDDVLFCSRNGVHSVRRSRQNGIIVESVTLSEPVKNLYRSLVRSMNDPSLISAVYDRDEAQYHIFFPQAGSNFTKRLTVTIPSDEKGTKFSTGDFLQARCGAFLGGNLIFGSPAGIFNVAPVSVSATYEPTATAITPMLWLGDISNNKRTHSMIVQASGQGTIDLEIFDENGLPLTTMSMEIDGTLDDNSYDGVPIIKQYERPFEYVVRGVRIKFTINGNGLVRLSGFAVRTRKEI</sequence>